<dbReference type="Pfam" id="PF00085">
    <property type="entry name" value="Thioredoxin"/>
    <property type="match status" value="1"/>
</dbReference>
<dbReference type="InterPro" id="IPR017937">
    <property type="entry name" value="Thioredoxin_CS"/>
</dbReference>
<dbReference type="SUPFAM" id="SSF52833">
    <property type="entry name" value="Thioredoxin-like"/>
    <property type="match status" value="1"/>
</dbReference>
<dbReference type="CDD" id="cd02947">
    <property type="entry name" value="TRX_family"/>
    <property type="match status" value="1"/>
</dbReference>
<evidence type="ECO:0000256" key="1">
    <source>
        <dbReference type="ARBA" id="ARBA00022448"/>
    </source>
</evidence>
<dbReference type="GO" id="GO:0005737">
    <property type="term" value="C:cytoplasm"/>
    <property type="evidence" value="ECO:0007669"/>
    <property type="project" value="TreeGrafter"/>
</dbReference>
<reference evidence="7 8" key="1">
    <citation type="submission" date="2018-07" db="EMBL/GenBank/DDBJ databases">
        <title>Genome sequences of Haloplanus salinus JCM 18368T.</title>
        <authorList>
            <person name="Kim Y.B."/>
            <person name="Roh S.W."/>
        </authorList>
    </citation>
    <scope>NUCLEOTIDE SEQUENCE [LARGE SCALE GENOMIC DNA]</scope>
    <source>
        <strain evidence="7 8">JCM 18368</strain>
    </source>
</reference>
<dbReference type="PRINTS" id="PR00421">
    <property type="entry name" value="THIOREDOXIN"/>
</dbReference>
<protein>
    <submittedName>
        <fullName evidence="7">Thioredoxin</fullName>
    </submittedName>
</protein>
<dbReference type="PROSITE" id="PS00194">
    <property type="entry name" value="THIOREDOXIN_1"/>
    <property type="match status" value="1"/>
</dbReference>
<dbReference type="PANTHER" id="PTHR45663">
    <property type="entry name" value="GEO12009P1"/>
    <property type="match status" value="1"/>
</dbReference>
<feature type="compositionally biased region" description="Basic and acidic residues" evidence="5">
    <location>
        <begin position="9"/>
        <end position="24"/>
    </location>
</feature>
<dbReference type="InterPro" id="IPR036249">
    <property type="entry name" value="Thioredoxin-like_sf"/>
</dbReference>
<dbReference type="NCBIfam" id="TIGR01068">
    <property type="entry name" value="thioredoxin"/>
    <property type="match status" value="1"/>
</dbReference>
<keyword evidence="2" id="KW-0249">Electron transport</keyword>
<evidence type="ECO:0000256" key="5">
    <source>
        <dbReference type="SAM" id="MobiDB-lite"/>
    </source>
</evidence>
<dbReference type="PANTHER" id="PTHR45663:SF11">
    <property type="entry name" value="GEO12009P1"/>
    <property type="match status" value="1"/>
</dbReference>
<feature type="region of interest" description="Disordered" evidence="5">
    <location>
        <begin position="1"/>
        <end position="36"/>
    </location>
</feature>
<evidence type="ECO:0000256" key="3">
    <source>
        <dbReference type="ARBA" id="ARBA00023157"/>
    </source>
</evidence>
<keyword evidence="4" id="KW-0676">Redox-active center</keyword>
<dbReference type="PROSITE" id="PS51352">
    <property type="entry name" value="THIOREDOXIN_2"/>
    <property type="match status" value="1"/>
</dbReference>
<proteinExistence type="predicted"/>
<keyword evidence="3" id="KW-1015">Disulfide bond</keyword>
<evidence type="ECO:0000313" key="7">
    <source>
        <dbReference type="EMBL" id="RCU48505.1"/>
    </source>
</evidence>
<gene>
    <name evidence="7" type="primary">trxA</name>
    <name evidence="7" type="ORF">DU504_15065</name>
</gene>
<keyword evidence="8" id="KW-1185">Reference proteome</keyword>
<dbReference type="GO" id="GO:0015035">
    <property type="term" value="F:protein-disulfide reductase activity"/>
    <property type="evidence" value="ECO:0007669"/>
    <property type="project" value="InterPro"/>
</dbReference>
<evidence type="ECO:0000256" key="2">
    <source>
        <dbReference type="ARBA" id="ARBA00022982"/>
    </source>
</evidence>
<evidence type="ECO:0000313" key="8">
    <source>
        <dbReference type="Proteomes" id="UP000252189"/>
    </source>
</evidence>
<evidence type="ECO:0000259" key="6">
    <source>
        <dbReference type="PROSITE" id="PS51352"/>
    </source>
</evidence>
<dbReference type="Gene3D" id="3.40.30.10">
    <property type="entry name" value="Glutaredoxin"/>
    <property type="match status" value="1"/>
</dbReference>
<feature type="domain" description="Thioredoxin" evidence="6">
    <location>
        <begin position="24"/>
        <end position="136"/>
    </location>
</feature>
<sequence length="140" mass="15217">MTMSENDDIDRIRERKRERLKRQEGGAPTAPDDPVHVADESHLADLIDEYDVVLADFYADWCGPCQMLEPIVASLAAETPAAVAKVDVDAHQGLASQYGVRGVPTLVLFADGEAVERIVGVQEKERLAALIEDHAPADAP</sequence>
<dbReference type="Proteomes" id="UP000252189">
    <property type="component" value="Unassembled WGS sequence"/>
</dbReference>
<keyword evidence="1" id="KW-0813">Transport</keyword>
<dbReference type="InterPro" id="IPR013766">
    <property type="entry name" value="Thioredoxin_domain"/>
</dbReference>
<comment type="caution">
    <text evidence="7">The sequence shown here is derived from an EMBL/GenBank/DDBJ whole genome shotgun (WGS) entry which is preliminary data.</text>
</comment>
<dbReference type="AlphaFoldDB" id="A0A368NFP3"/>
<dbReference type="EMBL" id="QPHM01000001">
    <property type="protein sequence ID" value="RCU48505.1"/>
    <property type="molecule type" value="Genomic_DNA"/>
</dbReference>
<organism evidence="7 8">
    <name type="scientific">Haloplanus salinus</name>
    <dbReference type="NCBI Taxonomy" id="1126245"/>
    <lineage>
        <taxon>Archaea</taxon>
        <taxon>Methanobacteriati</taxon>
        <taxon>Methanobacteriota</taxon>
        <taxon>Stenosarchaea group</taxon>
        <taxon>Halobacteria</taxon>
        <taxon>Halobacteriales</taxon>
        <taxon>Haloferacaceae</taxon>
        <taxon>Haloplanus</taxon>
    </lineage>
</organism>
<name>A0A368NFP3_9EURY</name>
<evidence type="ECO:0000256" key="4">
    <source>
        <dbReference type="ARBA" id="ARBA00023284"/>
    </source>
</evidence>
<accession>A0A368NFP3</accession>
<dbReference type="InterPro" id="IPR005746">
    <property type="entry name" value="Thioredoxin"/>
</dbReference>